<feature type="signal peptide" evidence="1">
    <location>
        <begin position="1"/>
        <end position="19"/>
    </location>
</feature>
<evidence type="ECO:0000313" key="2">
    <source>
        <dbReference type="EMBL" id="JAS43806.1"/>
    </source>
</evidence>
<feature type="chain" id="PRO_5008582489" evidence="1">
    <location>
        <begin position="20"/>
        <end position="121"/>
    </location>
</feature>
<protein>
    <submittedName>
        <fullName evidence="2">Uncharacterized protein</fullName>
    </submittedName>
</protein>
<dbReference type="AlphaFoldDB" id="A0A1B6F0H5"/>
<keyword evidence="1" id="KW-0732">Signal</keyword>
<dbReference type="EMBL" id="GECZ01025963">
    <property type="protein sequence ID" value="JAS43806.1"/>
    <property type="molecule type" value="Transcribed_RNA"/>
</dbReference>
<name>A0A1B6F0H5_9HEMI</name>
<reference evidence="2" key="1">
    <citation type="submission" date="2015-11" db="EMBL/GenBank/DDBJ databases">
        <title>De novo transcriptome assembly of four potential Pierce s Disease insect vectors from Arizona vineyards.</title>
        <authorList>
            <person name="Tassone E.E."/>
        </authorList>
    </citation>
    <scope>NUCLEOTIDE SEQUENCE</scope>
</reference>
<evidence type="ECO:0000256" key="1">
    <source>
        <dbReference type="SAM" id="SignalP"/>
    </source>
</evidence>
<proteinExistence type="predicted"/>
<accession>A0A1B6F0H5</accession>
<organism evidence="2">
    <name type="scientific">Cuerna arida</name>
    <dbReference type="NCBI Taxonomy" id="1464854"/>
    <lineage>
        <taxon>Eukaryota</taxon>
        <taxon>Metazoa</taxon>
        <taxon>Ecdysozoa</taxon>
        <taxon>Arthropoda</taxon>
        <taxon>Hexapoda</taxon>
        <taxon>Insecta</taxon>
        <taxon>Pterygota</taxon>
        <taxon>Neoptera</taxon>
        <taxon>Paraneoptera</taxon>
        <taxon>Hemiptera</taxon>
        <taxon>Auchenorrhyncha</taxon>
        <taxon>Membracoidea</taxon>
        <taxon>Cicadellidae</taxon>
        <taxon>Cicadellinae</taxon>
        <taxon>Proconiini</taxon>
        <taxon>Cuerna</taxon>
    </lineage>
</organism>
<gene>
    <name evidence="2" type="ORF">g.15919</name>
</gene>
<sequence length="121" mass="12557">MAVSKSVIVFLALVAVAAAAENSRVKKQVILGAYPYAAAVGAAVVPPAPRVGEDDGSWAPNKYDPVVVPVAAPIAPVVPQVYAAPVSVPLAYSPYAYGYPLVDDGSYWQGKYGPENIQALD</sequence>